<dbReference type="EMBL" id="GBXM01024620">
    <property type="protein sequence ID" value="JAH83957.1"/>
    <property type="molecule type" value="Transcribed_RNA"/>
</dbReference>
<proteinExistence type="predicted"/>
<sequence length="33" mass="3687">MTSPIPPFRSLQVLVGMIQYFPLSIKNPVAITQ</sequence>
<name>A0A0E9W0R9_ANGAN</name>
<accession>A0A0E9W0R9</accession>
<protein>
    <submittedName>
        <fullName evidence="1">Uncharacterized protein</fullName>
    </submittedName>
</protein>
<evidence type="ECO:0000313" key="1">
    <source>
        <dbReference type="EMBL" id="JAH83957.1"/>
    </source>
</evidence>
<organism evidence="1">
    <name type="scientific">Anguilla anguilla</name>
    <name type="common">European freshwater eel</name>
    <name type="synonym">Muraena anguilla</name>
    <dbReference type="NCBI Taxonomy" id="7936"/>
    <lineage>
        <taxon>Eukaryota</taxon>
        <taxon>Metazoa</taxon>
        <taxon>Chordata</taxon>
        <taxon>Craniata</taxon>
        <taxon>Vertebrata</taxon>
        <taxon>Euteleostomi</taxon>
        <taxon>Actinopterygii</taxon>
        <taxon>Neopterygii</taxon>
        <taxon>Teleostei</taxon>
        <taxon>Anguilliformes</taxon>
        <taxon>Anguillidae</taxon>
        <taxon>Anguilla</taxon>
    </lineage>
</organism>
<dbReference type="AlphaFoldDB" id="A0A0E9W0R9"/>
<reference evidence="1" key="2">
    <citation type="journal article" date="2015" name="Fish Shellfish Immunol.">
        <title>Early steps in the European eel (Anguilla anguilla)-Vibrio vulnificus interaction in the gills: Role of the RtxA13 toxin.</title>
        <authorList>
            <person name="Callol A."/>
            <person name="Pajuelo D."/>
            <person name="Ebbesson L."/>
            <person name="Teles M."/>
            <person name="MacKenzie S."/>
            <person name="Amaro C."/>
        </authorList>
    </citation>
    <scope>NUCLEOTIDE SEQUENCE</scope>
</reference>
<reference evidence="1" key="1">
    <citation type="submission" date="2014-11" db="EMBL/GenBank/DDBJ databases">
        <authorList>
            <person name="Amaro Gonzalez C."/>
        </authorList>
    </citation>
    <scope>NUCLEOTIDE SEQUENCE</scope>
</reference>